<sequence length="262" mass="29573">MGEFYSGWLLVFGLVISRRSAICAAENDIDDNLNMCATSLSELCMLAILRAKMSKKRKRSVNQIEEGILEEVTTKFVERVASLSDTEKAPLIDETFDEEDENEDSYFDLYDRPSGSEIAQISRNIEYLGKMFNISTNMVVGDDGHWGNECCVLKLDDDEKKKGGVELGEHMCGIAAVGMPANSFNVSEKDISSLKFVSTVLGLNDIQTSPTDLEDYDQSCCHYSLDDKRKKEFMERREENERKARDLSREPQWIHIASASFG</sequence>
<dbReference type="OrthoDB" id="226814at2759"/>
<feature type="chain" id="PRO_5040976662" evidence="1">
    <location>
        <begin position="26"/>
        <end position="262"/>
    </location>
</feature>
<proteinExistence type="predicted"/>
<dbReference type="AlphaFoldDB" id="A0A9W7GBG9"/>
<name>A0A9W7GBG9_9STRA</name>
<protein>
    <submittedName>
        <fullName evidence="2">Uncharacterized protein</fullName>
    </submittedName>
</protein>
<comment type="caution">
    <text evidence="2">The sequence shown here is derived from an EMBL/GenBank/DDBJ whole genome shotgun (WGS) entry which is preliminary data.</text>
</comment>
<keyword evidence="1" id="KW-0732">Signal</keyword>
<evidence type="ECO:0000313" key="3">
    <source>
        <dbReference type="Proteomes" id="UP001165065"/>
    </source>
</evidence>
<gene>
    <name evidence="2" type="ORF">TrCOL_g12139</name>
</gene>
<organism evidence="2 3">
    <name type="scientific">Triparma columacea</name>
    <dbReference type="NCBI Taxonomy" id="722753"/>
    <lineage>
        <taxon>Eukaryota</taxon>
        <taxon>Sar</taxon>
        <taxon>Stramenopiles</taxon>
        <taxon>Ochrophyta</taxon>
        <taxon>Bolidophyceae</taxon>
        <taxon>Parmales</taxon>
        <taxon>Triparmaceae</taxon>
        <taxon>Triparma</taxon>
    </lineage>
</organism>
<evidence type="ECO:0000313" key="2">
    <source>
        <dbReference type="EMBL" id="GMI40979.1"/>
    </source>
</evidence>
<keyword evidence="3" id="KW-1185">Reference proteome</keyword>
<accession>A0A9W7GBG9</accession>
<dbReference type="EMBL" id="BRYA01001260">
    <property type="protein sequence ID" value="GMI40979.1"/>
    <property type="molecule type" value="Genomic_DNA"/>
</dbReference>
<evidence type="ECO:0000256" key="1">
    <source>
        <dbReference type="SAM" id="SignalP"/>
    </source>
</evidence>
<feature type="signal peptide" evidence="1">
    <location>
        <begin position="1"/>
        <end position="25"/>
    </location>
</feature>
<reference evidence="3" key="1">
    <citation type="journal article" date="2023" name="Commun. Biol.">
        <title>Genome analysis of Parmales, the sister group of diatoms, reveals the evolutionary specialization of diatoms from phago-mixotrophs to photoautotrophs.</title>
        <authorList>
            <person name="Ban H."/>
            <person name="Sato S."/>
            <person name="Yoshikawa S."/>
            <person name="Yamada K."/>
            <person name="Nakamura Y."/>
            <person name="Ichinomiya M."/>
            <person name="Sato N."/>
            <person name="Blanc-Mathieu R."/>
            <person name="Endo H."/>
            <person name="Kuwata A."/>
            <person name="Ogata H."/>
        </authorList>
    </citation>
    <scope>NUCLEOTIDE SEQUENCE [LARGE SCALE GENOMIC DNA]</scope>
</reference>
<dbReference type="Proteomes" id="UP001165065">
    <property type="component" value="Unassembled WGS sequence"/>
</dbReference>